<feature type="domain" description="Cyclic nucleotide-binding" evidence="3">
    <location>
        <begin position="7"/>
        <end position="129"/>
    </location>
</feature>
<dbReference type="SUPFAM" id="SSF51206">
    <property type="entry name" value="cAMP-binding domain-like"/>
    <property type="match status" value="1"/>
</dbReference>
<dbReference type="SUPFAM" id="SSF54631">
    <property type="entry name" value="CBS-domain pair"/>
    <property type="match status" value="1"/>
</dbReference>
<dbReference type="InterPro" id="IPR000595">
    <property type="entry name" value="cNMP-bd_dom"/>
</dbReference>
<dbReference type="InterPro" id="IPR018821">
    <property type="entry name" value="DUF294_put_nucleoTrafse_sb-bd"/>
</dbReference>
<dbReference type="SMART" id="SM00116">
    <property type="entry name" value="CBS"/>
    <property type="match status" value="2"/>
</dbReference>
<keyword evidence="1" id="KW-0677">Repeat</keyword>
<keyword evidence="2" id="KW-0129">CBS domain</keyword>
<dbReference type="SMART" id="SM00100">
    <property type="entry name" value="cNMP"/>
    <property type="match status" value="1"/>
</dbReference>
<dbReference type="EMBL" id="CP030041">
    <property type="protein sequence ID" value="AWW31645.1"/>
    <property type="molecule type" value="Genomic_DNA"/>
</dbReference>
<proteinExistence type="predicted"/>
<feature type="domain" description="CBS" evidence="4">
    <location>
        <begin position="164"/>
        <end position="222"/>
    </location>
</feature>
<accession>A0A2Z4IL19</accession>
<dbReference type="InterPro" id="IPR000644">
    <property type="entry name" value="CBS_dom"/>
</dbReference>
<dbReference type="KEGG" id="est:DN752_16765"/>
<evidence type="ECO:0000256" key="1">
    <source>
        <dbReference type="ARBA" id="ARBA00022737"/>
    </source>
</evidence>
<dbReference type="Pfam" id="PF03445">
    <property type="entry name" value="DUF294"/>
    <property type="match status" value="1"/>
</dbReference>
<dbReference type="Pfam" id="PF00571">
    <property type="entry name" value="CBS"/>
    <property type="match status" value="2"/>
</dbReference>
<dbReference type="RefSeq" id="WP_112785020.1">
    <property type="nucleotide sequence ID" value="NZ_CP030041.1"/>
</dbReference>
<dbReference type="PANTHER" id="PTHR48108:SF26">
    <property type="entry name" value="CBS DOMAIN-CONTAINING PROTEIN DDB_G0289609"/>
    <property type="match status" value="1"/>
</dbReference>
<dbReference type="Pfam" id="PF00027">
    <property type="entry name" value="cNMP_binding"/>
    <property type="match status" value="1"/>
</dbReference>
<evidence type="ECO:0000256" key="2">
    <source>
        <dbReference type="PROSITE-ProRule" id="PRU00703"/>
    </source>
</evidence>
<dbReference type="InterPro" id="IPR046342">
    <property type="entry name" value="CBS_dom_sf"/>
</dbReference>
<dbReference type="PROSITE" id="PS51371">
    <property type="entry name" value="CBS"/>
    <property type="match status" value="2"/>
</dbReference>
<dbReference type="GO" id="GO:0008773">
    <property type="term" value="F:[protein-PII] uridylyltransferase activity"/>
    <property type="evidence" value="ECO:0007669"/>
    <property type="project" value="InterPro"/>
</dbReference>
<sequence>MVNFTKPFTTLPDTVQSQLNQKFTEVKYTKSQRLYLQNQSGIEGFDFIIEGGFEGYFYDRNQKKRRVEKYGPGAWFGGISLLYNKGISLQTVDTLPNTKVMRLTPEEFRLICQEQQTFRDHFVREFGERMLEPEFVHFIKGATYYPQQNNITSDTFYTQKVGSLNPRELVTARGQSTIAEAAKIMGEEKTSCIFITDDADSIIGYVTDITLRDQVIAQNIPTSTPVVEITKRDIVSIDADAYIYESLLLMFQTKTRYLLVENEGKFTGFISRTKLLSEQSQSPFLFIQSVKQATSVGELREKWSQVPAIVEQLLQRGVKSETVNQVITTVSDTIALRVIDDVIHEVGPPPSKFVFITLGSEGRKEQTLKTDQDNAIIYEDKANEHREEVRAYFLDFADKVSTHLDTIGFSFCKGGFMAKNPKWTHSLSHWKRNYDAWMMESTQETVMKYSTFFDNRPIYGDFGILDELHDYMDKQLDVPLERFFFNMATNALQYEPPLTFFKGIRTFTVGEQKVFDIKKAMTPIVDITRVFALKHKIFLTNTGERLDALAQANHITEEELLELKQAYYYLMGLRLDRQAKQIMLDKMEPENFISIDSLTKIEKVTLIEIFKVIKNYQMKVKIAFTNTIF</sequence>
<dbReference type="OrthoDB" id="9810963at2"/>
<protein>
    <submittedName>
        <fullName evidence="5">Signal transduction protein</fullName>
    </submittedName>
</protein>
<feature type="domain" description="CBS" evidence="4">
    <location>
        <begin position="229"/>
        <end position="289"/>
    </location>
</feature>
<reference evidence="5 6" key="1">
    <citation type="submission" date="2018-06" db="EMBL/GenBank/DDBJ databases">
        <title>Echinicola strongylocentroti sp. nov., isolated from a sea urchin Strongylocentrotus intermedius.</title>
        <authorList>
            <person name="Bae S.S."/>
        </authorList>
    </citation>
    <scope>NUCLEOTIDE SEQUENCE [LARGE SCALE GENOMIC DNA]</scope>
    <source>
        <strain evidence="5 6">MEBiC08714</strain>
    </source>
</reference>
<evidence type="ECO:0000313" key="5">
    <source>
        <dbReference type="EMBL" id="AWW31645.1"/>
    </source>
</evidence>
<dbReference type="CDD" id="cd00038">
    <property type="entry name" value="CAP_ED"/>
    <property type="match status" value="1"/>
</dbReference>
<evidence type="ECO:0000259" key="4">
    <source>
        <dbReference type="PROSITE" id="PS51371"/>
    </source>
</evidence>
<dbReference type="Pfam" id="PF10335">
    <property type="entry name" value="DUF294_C"/>
    <property type="match status" value="1"/>
</dbReference>
<organism evidence="5 6">
    <name type="scientific">Echinicola strongylocentroti</name>
    <dbReference type="NCBI Taxonomy" id="1795355"/>
    <lineage>
        <taxon>Bacteria</taxon>
        <taxon>Pseudomonadati</taxon>
        <taxon>Bacteroidota</taxon>
        <taxon>Cytophagia</taxon>
        <taxon>Cytophagales</taxon>
        <taxon>Cyclobacteriaceae</taxon>
        <taxon>Echinicola</taxon>
    </lineage>
</organism>
<dbReference type="InterPro" id="IPR014710">
    <property type="entry name" value="RmlC-like_jellyroll"/>
</dbReference>
<dbReference type="Gene3D" id="3.10.580.10">
    <property type="entry name" value="CBS-domain"/>
    <property type="match status" value="1"/>
</dbReference>
<dbReference type="AlphaFoldDB" id="A0A2Z4IL19"/>
<dbReference type="PANTHER" id="PTHR48108">
    <property type="entry name" value="CBS DOMAIN-CONTAINING PROTEIN CBSX2, CHLOROPLASTIC"/>
    <property type="match status" value="1"/>
</dbReference>
<dbReference type="Gene3D" id="2.60.120.10">
    <property type="entry name" value="Jelly Rolls"/>
    <property type="match status" value="1"/>
</dbReference>
<dbReference type="InterPro" id="IPR051462">
    <property type="entry name" value="CBS_domain-containing"/>
</dbReference>
<keyword evidence="6" id="KW-1185">Reference proteome</keyword>
<gene>
    <name evidence="5" type="ORF">DN752_16765</name>
</gene>
<evidence type="ECO:0000313" key="6">
    <source>
        <dbReference type="Proteomes" id="UP000248688"/>
    </source>
</evidence>
<name>A0A2Z4IL19_9BACT</name>
<dbReference type="InterPro" id="IPR018490">
    <property type="entry name" value="cNMP-bd_dom_sf"/>
</dbReference>
<evidence type="ECO:0000259" key="3">
    <source>
        <dbReference type="PROSITE" id="PS50042"/>
    </source>
</evidence>
<dbReference type="Proteomes" id="UP000248688">
    <property type="component" value="Chromosome"/>
</dbReference>
<dbReference type="InterPro" id="IPR005105">
    <property type="entry name" value="GlnD_Uridyltrans_N"/>
</dbReference>
<dbReference type="CDD" id="cd05401">
    <property type="entry name" value="NT_GlnE_GlnD_like"/>
    <property type="match status" value="1"/>
</dbReference>
<dbReference type="PROSITE" id="PS50042">
    <property type="entry name" value="CNMP_BINDING_3"/>
    <property type="match status" value="1"/>
</dbReference>